<dbReference type="Pfam" id="PF24895">
    <property type="entry name" value="SIDD_N"/>
    <property type="match status" value="1"/>
</dbReference>
<reference evidence="7" key="1">
    <citation type="journal article" date="2013" name="Ind. Biotechnol.">
        <title>Comparative genomics analysis of Trichoderma reesei strains.</title>
        <authorList>
            <person name="Koike H."/>
            <person name="Aerts A."/>
            <person name="LaButti K."/>
            <person name="Grigoriev I.V."/>
            <person name="Baker S.E."/>
        </authorList>
    </citation>
    <scope>NUCLEOTIDE SEQUENCE [LARGE SCALE GENOMIC DNA]</scope>
    <source>
        <strain evidence="7">ATCC 56765 / BCRC 32924 / NRRL 11460 / Rut C-30</strain>
    </source>
</reference>
<dbReference type="InterPro" id="IPR010071">
    <property type="entry name" value="AA_adenyl_dom"/>
</dbReference>
<dbReference type="GO" id="GO:0044550">
    <property type="term" value="P:secondary metabolite biosynthetic process"/>
    <property type="evidence" value="ECO:0007669"/>
    <property type="project" value="TreeGrafter"/>
</dbReference>
<keyword evidence="1" id="KW-0596">Phosphopantetheine</keyword>
<evidence type="ECO:0000256" key="3">
    <source>
        <dbReference type="ARBA" id="ARBA00022598"/>
    </source>
</evidence>
<dbReference type="EMBL" id="KI911166">
    <property type="protein sequence ID" value="ETR97879.1"/>
    <property type="molecule type" value="Genomic_DNA"/>
</dbReference>
<dbReference type="KEGG" id="trr:M419DRAFT_12230"/>
<comment type="similarity">
    <text evidence="4">Belongs to the NRP synthetase family.</text>
</comment>
<dbReference type="PROSITE" id="PS00455">
    <property type="entry name" value="AMP_BINDING"/>
    <property type="match status" value="1"/>
</dbReference>
<feature type="domain" description="Carrier" evidence="5">
    <location>
        <begin position="1559"/>
        <end position="1635"/>
    </location>
</feature>
<dbReference type="GO" id="GO:0016874">
    <property type="term" value="F:ligase activity"/>
    <property type="evidence" value="ECO:0007669"/>
    <property type="project" value="UniProtKB-KW"/>
</dbReference>
<sequence length="2084" mass="229672">MNGTPKLPGEMMRSLAIVKLPGLLSEQSCNPTGMKDEILLLSWLIVLLRVKEDRQASYDWMYRTREIEDRRTLSSGTLSTDEVIGNFKSTIRQATAAIFGCRSGIKTVSHDAHLGPVSLVLSTGCPSREAGENKTEEIPYIEVHHEADQLHIRAPQLRSNISQHVIERYVQALVHISKLCISDPDASIEELLRPNLLDLDQIWGWNHELPLTYDCCMHDIVAERANEIPDKTAIQSWDGSLSYREVNRYSTLLAYLLRQKGVETDDFLPICFEKSRWTVVAVLAVMKAGGTMVMMDPALPIARLQNMAEQVNARMMIVSRKQFGFSRNILPHGNHIILEEDTFTPLQSLQLLPALPPVPPSSLMYIIFTSGSTGTPKGVQISHRSYSSSAFPRAKAVGYSEGSRVLDFASYAFDVSIDSMILTLANGGCLCIPSDDERLNDINTAMRRMRVNYAGLTPSVARILDLEVIASLEGLGLGGEAASASDVAFWGQYTRIIIGYGPCECTIGCTVNSNAAKTSDYITIGPGNGAAIWIVDPQDHEALLPVGAVGELLVEGPIVGQGYLNDPEKTAAAFIQDPSWLVVGHAQYAGRHGRLYKTGDLGKYAPDESGEIVFVGRKDTQVKLRGQRVELGEIESQLKARLPSEAGVVAEVITPSGSGSQPTLVAFVATQNGKATDNRQLELFELPRGLRETVTKAVTDIASVLPRYMVPTAFIPVNYIPTLISGKIDRKRLREFGTTVDLRRLDRGIKDTASRALNDLEQRLRQAWASVLRLNEDEVALEDNFFALGGNSLAAMRLVSLCRDQGLDLSVSGMFANPTLQEMASVVFPCDCGTAATVPAFSMISQLASSARREASLACATTEAAIQDIYPSTPTQESLFTFSLKSTEPYIAQRVACIPPNIALHDWKQAWESVVEATPILRTRLAQLQDPGLQQVVLKENIAWDHATDLAQYLEGDRARRMDLGQSLSRFAIVHHDTDGKRYMVWTVHHVLYDGWSEPIVLEKVRQALQRSETTPKQRTQAHMRDFVRYVRDTDQAAMQQFWRQELDGAVGAQFPALPSRDFLPKADTVLERQIPITTTAGFPFTLATVIRGAWALVASQFTASDDVVFGETLTGRDISLQGVEEIIGPLIATVPIRIRIDRAMSVREYLKAVQRSILSRTPYQHMGMQHIRKVSQDAQHACEAGTGLVIQPEPEYDGTDLGFEQGDVVREALHFNPYPLMLACGMNADGFRVCASFDSSLIEICLMKRILAQLETACSQLMKDPNAPVGEISCLPATELSQIWRFNREAPVSFDKSSKKLRAAADIQPGCVYPPFLVPWVCYPGNPSLLAPIGCAGDLWLEGPSMSTTETIEPPAWLLAGSFEVPGRASQLQPTGDIVKLREDGQLLFIGRAEHIAPVNGHAVDVHGFEAQFSQFLPPSCRAAAAIYRSETDGQSYKEGLLVFIEPQSWNEPGDALLSEDIRISCTASDAEIWETYIHSTIPTSLAVSLKRLDKFIQNSFPSHMVPSAYIPIHEIPMTMGQVDHGLVNQLALKIPSAVIAQLHEGLCREWEKTLAPANLTLSENILRSAWAAVLGISMDQIDVDDNFFRLGGDSVSAMKLTSSLRKQGHSLSVAAIFQNMRLGDAARVLKVNQLSNQEAEPYRAFATLGSIDVDLFLSEYIRPKLSDPSWVIKDVLIVTDSQALDVRATIQKPRTSMQYTMLYFDQAFINQSTLLRACSDLLESHDILRTVFVEHNATIFQVVLDKLHVPVTIRTTDMALDECVASICTDDIESDVPLGSPFVKFYFVQASDGKCCLVLGLSHAQYDGVSLPRLLRDLELLYTGGQVVKSEPFSAYVAQTQNQRMQDKALDYWSALLNGSMLSILPGQSANHRDIAVFKSAQTAVSKPPESITAASVLTAAFALVVARRLRTLDVSFGGVTSGRGIDLANVENIIGPCYQFTPIRINFRRQWSAIDLLHFVQRQTAESAAHDFIGFRKIASKCPAWASGAKFFDSIVHHQDFEDFDYMPFANGSCRVEILNPHGDAAYPLKIVSFFKNGKLNVGVVGSQADLALVDSMLEQLALAVEEVVRSATEQTLLEVY</sequence>
<dbReference type="InterPro" id="IPR000873">
    <property type="entry name" value="AMP-dep_synth/lig_dom"/>
</dbReference>
<evidence type="ECO:0000256" key="1">
    <source>
        <dbReference type="ARBA" id="ARBA00022450"/>
    </source>
</evidence>
<dbReference type="FunFam" id="3.40.50.12780:FF:000014">
    <property type="entry name" value="Nonribosomal peptide synthetase 1"/>
    <property type="match status" value="1"/>
</dbReference>
<dbReference type="FunFam" id="3.30.559.30:FF:000003">
    <property type="entry name" value="Nonribosomal peptide synthase SidD"/>
    <property type="match status" value="1"/>
</dbReference>
<dbReference type="SMART" id="SM00823">
    <property type="entry name" value="PKS_PP"/>
    <property type="match status" value="2"/>
</dbReference>
<dbReference type="CDD" id="cd19542">
    <property type="entry name" value="CT_NRPS-like"/>
    <property type="match status" value="1"/>
</dbReference>
<dbReference type="PROSITE" id="PS50075">
    <property type="entry name" value="CARRIER"/>
    <property type="match status" value="2"/>
</dbReference>
<evidence type="ECO:0000256" key="2">
    <source>
        <dbReference type="ARBA" id="ARBA00022553"/>
    </source>
</evidence>
<proteinExistence type="inferred from homology"/>
<dbReference type="SUPFAM" id="SSF56801">
    <property type="entry name" value="Acetyl-CoA synthetase-like"/>
    <property type="match status" value="2"/>
</dbReference>
<dbReference type="Gene3D" id="3.30.300.30">
    <property type="match status" value="2"/>
</dbReference>
<dbReference type="Gene3D" id="3.40.50.12780">
    <property type="entry name" value="N-terminal domain of ligase-like"/>
    <property type="match status" value="1"/>
</dbReference>
<dbReference type="SUPFAM" id="SSF47336">
    <property type="entry name" value="ACP-like"/>
    <property type="match status" value="2"/>
</dbReference>
<dbReference type="InterPro" id="IPR009081">
    <property type="entry name" value="PP-bd_ACP"/>
</dbReference>
<dbReference type="PANTHER" id="PTHR45527">
    <property type="entry name" value="NONRIBOSOMAL PEPTIDE SYNTHETASE"/>
    <property type="match status" value="1"/>
</dbReference>
<dbReference type="SUPFAM" id="SSF52777">
    <property type="entry name" value="CoA-dependent acyltransferases"/>
    <property type="match status" value="4"/>
</dbReference>
<keyword evidence="3" id="KW-0436">Ligase</keyword>
<evidence type="ECO:0000256" key="4">
    <source>
        <dbReference type="ARBA" id="ARBA00029454"/>
    </source>
</evidence>
<dbReference type="InterPro" id="IPR020806">
    <property type="entry name" value="PKS_PP-bd"/>
</dbReference>
<evidence type="ECO:0000313" key="6">
    <source>
        <dbReference type="EMBL" id="ETR97879.1"/>
    </source>
</evidence>
<dbReference type="InterPro" id="IPR042099">
    <property type="entry name" value="ANL_N_sf"/>
</dbReference>
<keyword evidence="2" id="KW-0597">Phosphoprotein</keyword>
<dbReference type="Pfam" id="PF00501">
    <property type="entry name" value="AMP-binding"/>
    <property type="match status" value="1"/>
</dbReference>
<dbReference type="PROSITE" id="PS00012">
    <property type="entry name" value="PHOSPHOPANTETHEINE"/>
    <property type="match status" value="1"/>
</dbReference>
<dbReference type="CDD" id="cd19545">
    <property type="entry name" value="FUM14_C_NRPS-like"/>
    <property type="match status" value="1"/>
</dbReference>
<accession>A0A024RXP1</accession>
<dbReference type="CDD" id="cd05918">
    <property type="entry name" value="A_NRPS_SidN3_like"/>
    <property type="match status" value="1"/>
</dbReference>
<dbReference type="InterPro" id="IPR056896">
    <property type="entry name" value="SIDD_N"/>
</dbReference>
<dbReference type="HOGENOM" id="CLU_000022_60_2_1"/>
<dbReference type="InterPro" id="IPR001242">
    <property type="entry name" value="Condensation_dom"/>
</dbReference>
<dbReference type="InterPro" id="IPR006162">
    <property type="entry name" value="Ppantetheine_attach_site"/>
</dbReference>
<dbReference type="Gene3D" id="3.30.559.10">
    <property type="entry name" value="Chloramphenicol acetyltransferase-like domain"/>
    <property type="match status" value="2"/>
</dbReference>
<dbReference type="InterPro" id="IPR036736">
    <property type="entry name" value="ACP-like_sf"/>
</dbReference>
<dbReference type="InterPro" id="IPR023213">
    <property type="entry name" value="CAT-like_dom_sf"/>
</dbReference>
<gene>
    <name evidence="6" type="ORF">M419DRAFT_12230</name>
</gene>
<evidence type="ECO:0000313" key="7">
    <source>
        <dbReference type="Proteomes" id="UP000024376"/>
    </source>
</evidence>
<dbReference type="Gene3D" id="1.10.1200.10">
    <property type="entry name" value="ACP-like"/>
    <property type="match status" value="2"/>
</dbReference>
<dbReference type="InterPro" id="IPR020845">
    <property type="entry name" value="AMP-binding_CS"/>
</dbReference>
<feature type="domain" description="Carrier" evidence="5">
    <location>
        <begin position="755"/>
        <end position="831"/>
    </location>
</feature>
<dbReference type="GO" id="GO:0005737">
    <property type="term" value="C:cytoplasm"/>
    <property type="evidence" value="ECO:0007669"/>
    <property type="project" value="TreeGrafter"/>
</dbReference>
<organism evidence="6 7">
    <name type="scientific">Hypocrea jecorina (strain ATCC 56765 / BCRC 32924 / NRRL 11460 / Rut C-30)</name>
    <name type="common">Trichoderma reesei</name>
    <dbReference type="NCBI Taxonomy" id="1344414"/>
    <lineage>
        <taxon>Eukaryota</taxon>
        <taxon>Fungi</taxon>
        <taxon>Dikarya</taxon>
        <taxon>Ascomycota</taxon>
        <taxon>Pezizomycotina</taxon>
        <taxon>Sordariomycetes</taxon>
        <taxon>Hypocreomycetidae</taxon>
        <taxon>Hypocreales</taxon>
        <taxon>Hypocreaceae</taxon>
        <taxon>Trichoderma</taxon>
    </lineage>
</organism>
<dbReference type="PANTHER" id="PTHR45527:SF3">
    <property type="entry name" value="SIDEROPHORE SYNTHETASE (EUROFUNG)"/>
    <property type="match status" value="1"/>
</dbReference>
<dbReference type="NCBIfam" id="TIGR01733">
    <property type="entry name" value="AA-adenyl-dom"/>
    <property type="match status" value="1"/>
</dbReference>
<dbReference type="FunFam" id="1.10.1200.10:FF:000005">
    <property type="entry name" value="Nonribosomal peptide synthetase 1"/>
    <property type="match status" value="2"/>
</dbReference>
<dbReference type="OrthoDB" id="416786at2759"/>
<dbReference type="Gene3D" id="3.30.559.30">
    <property type="entry name" value="Nonribosomal peptide synthetase, condensation domain"/>
    <property type="match status" value="2"/>
</dbReference>
<name>A0A024RXP1_HYPJR</name>
<dbReference type="Pfam" id="PF00550">
    <property type="entry name" value="PP-binding"/>
    <property type="match status" value="2"/>
</dbReference>
<dbReference type="FunFam" id="3.30.300.30:FF:000015">
    <property type="entry name" value="Nonribosomal peptide synthase SidD"/>
    <property type="match status" value="1"/>
</dbReference>
<protein>
    <submittedName>
        <fullName evidence="6">Nonribosomal peptide synthase SidD</fullName>
    </submittedName>
</protein>
<evidence type="ECO:0000259" key="5">
    <source>
        <dbReference type="PROSITE" id="PS50075"/>
    </source>
</evidence>
<dbReference type="Pfam" id="PF00668">
    <property type="entry name" value="Condensation"/>
    <property type="match status" value="2"/>
</dbReference>
<dbReference type="Proteomes" id="UP000024376">
    <property type="component" value="Unassembled WGS sequence"/>
</dbReference>
<dbReference type="GO" id="GO:0031177">
    <property type="term" value="F:phosphopantetheine binding"/>
    <property type="evidence" value="ECO:0007669"/>
    <property type="project" value="InterPro"/>
</dbReference>
<dbReference type="InterPro" id="IPR045851">
    <property type="entry name" value="AMP-bd_C_sf"/>
</dbReference>
<dbReference type="GO" id="GO:0043041">
    <property type="term" value="P:amino acid activation for nonribosomal peptide biosynthetic process"/>
    <property type="evidence" value="ECO:0007669"/>
    <property type="project" value="TreeGrafter"/>
</dbReference>